<dbReference type="InterPro" id="IPR041634">
    <property type="entry name" value="Nup188_C"/>
</dbReference>
<evidence type="ECO:0000256" key="3">
    <source>
        <dbReference type="ARBA" id="ARBA00022816"/>
    </source>
</evidence>
<comment type="subcellular location">
    <subcellularLocation>
        <location evidence="1">Nucleus</location>
        <location evidence="1">Nuclear pore complex</location>
    </subcellularLocation>
</comment>
<name>B8M272_TALSN</name>
<dbReference type="InterPro" id="IPR044840">
    <property type="entry name" value="Nup188"/>
</dbReference>
<organism evidence="11 12">
    <name type="scientific">Talaromyces stipitatus (strain ATCC 10500 / CBS 375.48 / QM 6759 / NRRL 1006)</name>
    <name type="common">Penicillium stipitatum</name>
    <dbReference type="NCBI Taxonomy" id="441959"/>
    <lineage>
        <taxon>Eukaryota</taxon>
        <taxon>Fungi</taxon>
        <taxon>Dikarya</taxon>
        <taxon>Ascomycota</taxon>
        <taxon>Pezizomycotina</taxon>
        <taxon>Eurotiomycetes</taxon>
        <taxon>Eurotiomycetidae</taxon>
        <taxon>Eurotiales</taxon>
        <taxon>Trichocomaceae</taxon>
        <taxon>Talaromyces</taxon>
        <taxon>Talaromyces sect. Talaromyces</taxon>
    </lineage>
</organism>
<dbReference type="STRING" id="441959.B8M272"/>
<dbReference type="OMA" id="HSWKFFA"/>
<dbReference type="RefSeq" id="XP_002478499.1">
    <property type="nucleotide sequence ID" value="XM_002478454.1"/>
</dbReference>
<evidence type="ECO:0000256" key="5">
    <source>
        <dbReference type="ARBA" id="ARBA00023010"/>
    </source>
</evidence>
<evidence type="ECO:0000256" key="6">
    <source>
        <dbReference type="ARBA" id="ARBA00023132"/>
    </source>
</evidence>
<dbReference type="GO" id="GO:0051028">
    <property type="term" value="P:mRNA transport"/>
    <property type="evidence" value="ECO:0007669"/>
    <property type="project" value="UniProtKB-KW"/>
</dbReference>
<dbReference type="Pfam" id="PF21093">
    <property type="entry name" value="Nup188_N-subdom_III"/>
    <property type="match status" value="1"/>
</dbReference>
<proteinExistence type="predicted"/>
<dbReference type="OrthoDB" id="102511at2759"/>
<dbReference type="GeneID" id="8100901"/>
<dbReference type="GO" id="GO:0006405">
    <property type="term" value="P:RNA export from nucleus"/>
    <property type="evidence" value="ECO:0007669"/>
    <property type="project" value="TreeGrafter"/>
</dbReference>
<evidence type="ECO:0000259" key="10">
    <source>
        <dbReference type="Pfam" id="PF21093"/>
    </source>
</evidence>
<evidence type="ECO:0000256" key="8">
    <source>
        <dbReference type="SAM" id="Coils"/>
    </source>
</evidence>
<dbReference type="GO" id="GO:0006606">
    <property type="term" value="P:protein import into nucleus"/>
    <property type="evidence" value="ECO:0007669"/>
    <property type="project" value="TreeGrafter"/>
</dbReference>
<feature type="domain" description="Nucleoporin Nup188 N-terminal subdomain III" evidence="10">
    <location>
        <begin position="708"/>
        <end position="1151"/>
    </location>
</feature>
<accession>B8M272</accession>
<feature type="coiled-coil region" evidence="8">
    <location>
        <begin position="1753"/>
        <end position="1787"/>
    </location>
</feature>
<dbReference type="Proteomes" id="UP000001745">
    <property type="component" value="Unassembled WGS sequence"/>
</dbReference>
<keyword evidence="8" id="KW-0175">Coiled coil</keyword>
<dbReference type="GO" id="GO:0044611">
    <property type="term" value="C:nuclear pore inner ring"/>
    <property type="evidence" value="ECO:0007669"/>
    <property type="project" value="TreeGrafter"/>
</dbReference>
<evidence type="ECO:0000256" key="2">
    <source>
        <dbReference type="ARBA" id="ARBA00022448"/>
    </source>
</evidence>
<keyword evidence="6" id="KW-0906">Nuclear pore complex</keyword>
<dbReference type="eggNOG" id="ENOG502QQFV">
    <property type="taxonomic scope" value="Eukaryota"/>
</dbReference>
<evidence type="ECO:0000256" key="7">
    <source>
        <dbReference type="ARBA" id="ARBA00023242"/>
    </source>
</evidence>
<dbReference type="EMBL" id="EQ962653">
    <property type="protein sequence ID" value="EED21536.1"/>
    <property type="molecule type" value="Genomic_DNA"/>
</dbReference>
<dbReference type="Pfam" id="PF18378">
    <property type="entry name" value="Nup188_C"/>
    <property type="match status" value="1"/>
</dbReference>
<keyword evidence="2" id="KW-0813">Transport</keyword>
<keyword evidence="5" id="KW-0811">Translocation</keyword>
<dbReference type="PANTHER" id="PTHR31431:SF1">
    <property type="entry name" value="NUCLEOPORIN NUP188"/>
    <property type="match status" value="1"/>
</dbReference>
<keyword evidence="12" id="KW-1185">Reference proteome</keyword>
<dbReference type="PANTHER" id="PTHR31431">
    <property type="entry name" value="NUCLEOPORIN NUP188 HOMOLOG"/>
    <property type="match status" value="1"/>
</dbReference>
<evidence type="ECO:0000313" key="12">
    <source>
        <dbReference type="Proteomes" id="UP000001745"/>
    </source>
</evidence>
<dbReference type="VEuPathDB" id="FungiDB:TSTA_087720"/>
<protein>
    <submittedName>
        <fullName evidence="11">Nucleoporin (Nup184), putative</fullName>
    </submittedName>
</protein>
<keyword evidence="7" id="KW-0539">Nucleus</keyword>
<sequence>MAPAPEAYFASLDKCFSGDAQLLSWKRVFLALASSDENSDVDYITSFLSQPESLRLLSNCFIPFEPRSAKSKSEFESKTAAIHVDTSSQAAYRIDEIKSDALWLSQKAGIDEVAALRITVQEWQNRPNSRLLGRFSEEEATSLQDAASVDSFRVSLAGPQLKEVLKKVHGGSDTDFSSEKSRRIRLQNIYLSEKSHIVKTSRKLLCAFLHGKVPADASHLPLTHDARQFVRTDSLSRLGEQIFKDRSGDAESTRFLLDAIKAIEKRLSDFQTEGGWLSSSESNIDTENAWRTSLIDEVVHIMQIIYLHIQACDVVTSGEVVLAWLRLMAEYSFMEPIIPPCEDPMVLRLSLQVLASVTTLGLLKLPESLALVLMNGSLSQDEALSKSKPYFLSRTHITEINEVLLNAVDMGVLSASPAAFAWGTILYAMREIAQAAKETREMEQFHSAVDSFQSNQPSIPVARSLEQTFYEDLLDIARVPAFGDDYVGVLTVGAIEKGQVFEVISNIASSVGSVHAIDDLVTNLWIRDSLMGIIRVSSHVTDYSPELVTATLSILNASTNAPQANKGNYISQPSDPRFVFLHDDDLMSRIFHIARSRFPYESIPFLQLCRALTGKDQMNTSGPDRILNELDAMETFTQMVSPDFQGYQTIREDENANFVSLVQPIPMIASTTAIFNDPTGTETALVASSLQLQPATTGQVVSESKPAVIMWYHNYSGITLLGSWLEEWANHGGHMPDADDGPIVEIIGLLIDLIAACQLTDHELGPKRILEIASEGLNERCDIISVILHILERSLEGAGAQTKAPESLDITVACMRFVRVVLAIIPSRIWPFLSRSSLLGPGGKGSRFSAIVSATEVTSGNYPFLLSCVDLFEAVVEDSISNAAIRKITTRTASKSADPLDRNAGVPSHVISKVLSNFARSMIEVYNSSGNWRFNQPEHRLQVEATLAKNFERIIYYTYGIDETDSQQSKITAIFQETADYILDVLRPQSKEELPLNPVLRIILDGLRIPSSSVYLHHLQRFERQLIATLDLATRLVQAAQLSGSAVSLLEDQLFKASPILVKLYNSHDRLRLPVVTLLELLITKAALDAENEPASFLGHLGSESTCLFLDVLAQFDKPLRDMTLQVSIWRLLSAFVSKRQQWVAVYLLTGSSPRDSLKLKNSGEKTPRMRNTPFLKTALDSLANIDLLDPMVSLSLLEFVSCSQEHWPWATPQLGNHSSFFSSIVNYVSHLKIESEPVMSQINMIQIAAITANLCAIYLHSAKQAQDRTFVTMLVPLVFWYAQNAVDVAGYNASLHANLKRNFEMKYAGCQLQQLKRTKLEIRPLGKSYYYDLYLADKLLSFDFSWKGKKDQGFASEFERANLNLSLVEAQVTLFNSWKFFAIEHATEFSPDREIQKSMALIVQNCLLANTRPTPEEPIFSKLQKSRVDFALSMLQKLVEFDAKGSEVMGLLAAVWEAMRACGTTYENALIHDHTDYYRGLLNVLFLALQFHVGKSSSGAPGNDNTKTKPNLSPNLSIVLEVIKVVIAQGFRSLTTYLHDEPQRCSPKDFAIITAILQTALRVKDAERLYEHIVFHIEDNDTARYATTLFSWADQLTVEGDPVYGELSIIFLVELSAIPMLAEYLAVEAVLMKLSTSRLTRILSQTKAFGPFDPVPRLYAIWREGFLPLCLNLLFNVSRAAPEVAAFLNQFEGRLTRAAESFASTHASTISQNEKRISLSMASEANSLSLISFILERYRAAGPSAGVDSQAIQELKWDKSQLKEDIEELLSRRASLRARMVATTEKEAEWVRQRPIHAASGAENRLEEKIVDELRAALTCLSGNEET</sequence>
<evidence type="ECO:0000259" key="9">
    <source>
        <dbReference type="Pfam" id="PF18378"/>
    </source>
</evidence>
<dbReference type="InParanoid" id="B8M272"/>
<keyword evidence="4" id="KW-0653">Protein transport</keyword>
<evidence type="ECO:0000256" key="1">
    <source>
        <dbReference type="ARBA" id="ARBA00004567"/>
    </source>
</evidence>
<dbReference type="InterPro" id="IPR048883">
    <property type="entry name" value="Nup188_N-subdom_III"/>
</dbReference>
<evidence type="ECO:0000313" key="11">
    <source>
        <dbReference type="EMBL" id="EED21536.1"/>
    </source>
</evidence>
<keyword evidence="3" id="KW-0509">mRNA transport</keyword>
<evidence type="ECO:0000256" key="4">
    <source>
        <dbReference type="ARBA" id="ARBA00022927"/>
    </source>
</evidence>
<dbReference type="GO" id="GO:0017056">
    <property type="term" value="F:structural constituent of nuclear pore"/>
    <property type="evidence" value="ECO:0007669"/>
    <property type="project" value="InterPro"/>
</dbReference>
<gene>
    <name evidence="11" type="ORF">TSTA_087720</name>
</gene>
<dbReference type="FunCoup" id="B8M272">
    <property type="interactions" value="133"/>
</dbReference>
<feature type="domain" description="Nuclear pore protein Nup188 C-terminal" evidence="9">
    <location>
        <begin position="1452"/>
        <end position="1822"/>
    </location>
</feature>
<dbReference type="PhylomeDB" id="B8M272"/>
<dbReference type="Gene3D" id="1.25.10.70">
    <property type="match status" value="1"/>
</dbReference>
<reference evidence="12" key="1">
    <citation type="journal article" date="2015" name="Genome Announc.">
        <title>Genome sequence of the AIDS-associated pathogen Penicillium marneffei (ATCC18224) and its near taxonomic relative Talaromyces stipitatus (ATCC10500).</title>
        <authorList>
            <person name="Nierman W.C."/>
            <person name="Fedorova-Abrams N.D."/>
            <person name="Andrianopoulos A."/>
        </authorList>
    </citation>
    <scope>NUCLEOTIDE SEQUENCE [LARGE SCALE GENOMIC DNA]</scope>
    <source>
        <strain evidence="12">ATCC 10500 / CBS 375.48 / QM 6759 / NRRL 1006</strain>
    </source>
</reference>
<dbReference type="HOGENOM" id="CLU_001029_0_0_1"/>